<dbReference type="AlphaFoldDB" id="A0A223I263"/>
<name>A0A223I263_THETR</name>
<organism evidence="1 2">
    <name type="scientific">Thermoanaerobacterium thermosaccharolyticum</name>
    <name type="common">Clostridium thermosaccharolyticum</name>
    <dbReference type="NCBI Taxonomy" id="1517"/>
    <lineage>
        <taxon>Bacteria</taxon>
        <taxon>Bacillati</taxon>
        <taxon>Bacillota</taxon>
        <taxon>Clostridia</taxon>
        <taxon>Thermoanaerobacterales</taxon>
        <taxon>Thermoanaerobacteraceae</taxon>
        <taxon>Thermoanaerobacterium</taxon>
    </lineage>
</organism>
<evidence type="ECO:0000313" key="1">
    <source>
        <dbReference type="EMBL" id="AST58605.1"/>
    </source>
</evidence>
<sequence length="47" mass="5763">MFINKIYSHTLDKSINYACKTSIILRYFFVIFDDWLFYDAFKKSKNI</sequence>
<accession>A0A223I263</accession>
<proteinExistence type="predicted"/>
<dbReference type="Proteomes" id="UP000214975">
    <property type="component" value="Chromosome"/>
</dbReference>
<reference evidence="1 2" key="1">
    <citation type="submission" date="2016-08" db="EMBL/GenBank/DDBJ databases">
        <title>A novel genetic cassette of butanologenic Thermoanaerobacterium thermosaccharolyticum that directly convert cellulose to butanol.</title>
        <authorList>
            <person name="Li T."/>
            <person name="He J."/>
        </authorList>
    </citation>
    <scope>NUCLEOTIDE SEQUENCE [LARGE SCALE GENOMIC DNA]</scope>
    <source>
        <strain evidence="1 2">TG57</strain>
    </source>
</reference>
<dbReference type="EMBL" id="CP016893">
    <property type="protein sequence ID" value="AST58605.1"/>
    <property type="molecule type" value="Genomic_DNA"/>
</dbReference>
<gene>
    <name evidence="1" type="ORF">Thert_02776</name>
</gene>
<evidence type="ECO:0000313" key="2">
    <source>
        <dbReference type="Proteomes" id="UP000214975"/>
    </source>
</evidence>
<protein>
    <submittedName>
        <fullName evidence="1">Uncharacterized protein</fullName>
    </submittedName>
</protein>